<reference evidence="1" key="1">
    <citation type="submission" date="2023-06" db="EMBL/GenBank/DDBJ databases">
        <title>Genome-scale phylogeny and comparative genomics of the fungal order Sordariales.</title>
        <authorList>
            <consortium name="Lawrence Berkeley National Laboratory"/>
            <person name="Hensen N."/>
            <person name="Bonometti L."/>
            <person name="Westerberg I."/>
            <person name="Brannstrom I.O."/>
            <person name="Guillou S."/>
            <person name="Cros-Aarteil S."/>
            <person name="Calhoun S."/>
            <person name="Haridas S."/>
            <person name="Kuo A."/>
            <person name="Mondo S."/>
            <person name="Pangilinan J."/>
            <person name="Riley R."/>
            <person name="Labutti K."/>
            <person name="Andreopoulos B."/>
            <person name="Lipzen A."/>
            <person name="Chen C."/>
            <person name="Yanf M."/>
            <person name="Daum C."/>
            <person name="Ng V."/>
            <person name="Clum A."/>
            <person name="Steindorff A."/>
            <person name="Ohm R."/>
            <person name="Martin F."/>
            <person name="Silar P."/>
            <person name="Natvig D."/>
            <person name="Lalanne C."/>
            <person name="Gautier V."/>
            <person name="Ament-Velasquez S.L."/>
            <person name="Kruys A."/>
            <person name="Hutchinson M.I."/>
            <person name="Powell A.J."/>
            <person name="Barry K."/>
            <person name="Miller A.N."/>
            <person name="Grigoriev I.V."/>
            <person name="Debuchy R."/>
            <person name="Gladieux P."/>
            <person name="Thoren M.H."/>
            <person name="Johannesson H."/>
        </authorList>
    </citation>
    <scope>NUCLEOTIDE SEQUENCE</scope>
    <source>
        <strain evidence="1">SMH2532-1</strain>
    </source>
</reference>
<evidence type="ECO:0000313" key="1">
    <source>
        <dbReference type="EMBL" id="KAK0651674.1"/>
    </source>
</evidence>
<organism evidence="1 2">
    <name type="scientific">Cercophora newfieldiana</name>
    <dbReference type="NCBI Taxonomy" id="92897"/>
    <lineage>
        <taxon>Eukaryota</taxon>
        <taxon>Fungi</taxon>
        <taxon>Dikarya</taxon>
        <taxon>Ascomycota</taxon>
        <taxon>Pezizomycotina</taxon>
        <taxon>Sordariomycetes</taxon>
        <taxon>Sordariomycetidae</taxon>
        <taxon>Sordariales</taxon>
        <taxon>Lasiosphaeriaceae</taxon>
        <taxon>Cercophora</taxon>
    </lineage>
</organism>
<gene>
    <name evidence="1" type="ORF">B0T16DRAFT_84484</name>
</gene>
<evidence type="ECO:0000313" key="2">
    <source>
        <dbReference type="Proteomes" id="UP001174936"/>
    </source>
</evidence>
<dbReference type="EMBL" id="JAULSV010000002">
    <property type="protein sequence ID" value="KAK0651674.1"/>
    <property type="molecule type" value="Genomic_DNA"/>
</dbReference>
<name>A0AA39YFH0_9PEZI</name>
<dbReference type="AlphaFoldDB" id="A0AA39YFH0"/>
<comment type="caution">
    <text evidence="1">The sequence shown here is derived from an EMBL/GenBank/DDBJ whole genome shotgun (WGS) entry which is preliminary data.</text>
</comment>
<dbReference type="Proteomes" id="UP001174936">
    <property type="component" value="Unassembled WGS sequence"/>
</dbReference>
<accession>A0AA39YFH0</accession>
<sequence>MPNLDHWPSRDSSSPLVAHWESNSDLRCLLPRSIHCRTGRSSMSKIFFAGRCQTTCRPAMMVSLAISPLGLALSCSCKLRSAVCGSSPSCLAVGCCMSRRSSLSLAHLPWQTRGRHSRVNPPPRMYLVPRFHSFAGNIQPCSCSCTMQAPVELAAGLPRSVPRGSLGVGKVLYPVWSDFSQTFLPCPALPMARPPMLPR</sequence>
<protein>
    <submittedName>
        <fullName evidence="1">Uncharacterized protein</fullName>
    </submittedName>
</protein>
<proteinExistence type="predicted"/>
<keyword evidence="2" id="KW-1185">Reference proteome</keyword>